<organism evidence="1 2">
    <name type="scientific">Rhizophagus irregularis</name>
    <dbReference type="NCBI Taxonomy" id="588596"/>
    <lineage>
        <taxon>Eukaryota</taxon>
        <taxon>Fungi</taxon>
        <taxon>Fungi incertae sedis</taxon>
        <taxon>Mucoromycota</taxon>
        <taxon>Glomeromycotina</taxon>
        <taxon>Glomeromycetes</taxon>
        <taxon>Glomerales</taxon>
        <taxon>Glomeraceae</taxon>
        <taxon>Rhizophagus</taxon>
    </lineage>
</organism>
<dbReference type="EMBL" id="LLXI01000332">
    <property type="protein sequence ID" value="PKY44560.1"/>
    <property type="molecule type" value="Genomic_DNA"/>
</dbReference>
<proteinExistence type="predicted"/>
<protein>
    <submittedName>
        <fullName evidence="1">Uncharacterized protein</fullName>
    </submittedName>
</protein>
<keyword evidence="2" id="KW-1185">Reference proteome</keyword>
<accession>A0A2I1GD66</accession>
<sequence>MVSPLLNLWSSVVPSRAKPAVAQMLCAATQYLDVYFITIDLPFSSIGIGKHKEKIDDPPGAEPCALLKKAHDRYWLDVLREFFSLSDDDEVTDEALA</sequence>
<evidence type="ECO:0000313" key="2">
    <source>
        <dbReference type="Proteomes" id="UP000234323"/>
    </source>
</evidence>
<name>A0A2I1GD66_9GLOM</name>
<dbReference type="Proteomes" id="UP000234323">
    <property type="component" value="Unassembled WGS sequence"/>
</dbReference>
<comment type="caution">
    <text evidence="1">The sequence shown here is derived from an EMBL/GenBank/DDBJ whole genome shotgun (WGS) entry which is preliminary data.</text>
</comment>
<dbReference type="AlphaFoldDB" id="A0A2I1GD66"/>
<gene>
    <name evidence="1" type="ORF">RhiirA4_458906</name>
</gene>
<evidence type="ECO:0000313" key="1">
    <source>
        <dbReference type="EMBL" id="PKY44560.1"/>
    </source>
</evidence>
<reference evidence="1 2" key="1">
    <citation type="submission" date="2015-10" db="EMBL/GenBank/DDBJ databases">
        <title>Genome analyses suggest a sexual origin of heterokaryosis in a supposedly ancient asexual fungus.</title>
        <authorList>
            <person name="Ropars J."/>
            <person name="Sedzielewska K."/>
            <person name="Noel J."/>
            <person name="Charron P."/>
            <person name="Farinelli L."/>
            <person name="Marton T."/>
            <person name="Kruger M."/>
            <person name="Pelin A."/>
            <person name="Brachmann A."/>
            <person name="Corradi N."/>
        </authorList>
    </citation>
    <scope>NUCLEOTIDE SEQUENCE [LARGE SCALE GENOMIC DNA]</scope>
    <source>
        <strain evidence="1 2">A4</strain>
    </source>
</reference>